<accession>A0A9E5MJM0</accession>
<proteinExistence type="predicted"/>
<sequence>MTRLIFPTTTSGIPMVRRIRPGEAQVALIFGSGTSQSAVRSAGVPHLVEHAVMRGVAVPAHEHNAVTERDAMTFYASGAPGQVAEFVRAVADSVSRIASDELSDLHRDVAAIDAEVGAAVFPVAGPLARRFGYRGLGIAEFGAPTLDRVTPEEVVSWVREHLHIGNASLVVIGPDVPELEFDVLVPKAPDGWARAKPATASLLTTRTWTWSESAPLAVTFDIVGDWPVASLVGHYCEEAVLADLRHERSLVYSVLGDYITHGRYHRSLVLFTDPPPSKSTPAVSALVELIDRLSGGRVDPSLLARTRERMLAELFSESGWDAHAGAAGVALAWREERTGPVEAERIVAAITEEEIVAALQPAAEGLLVTLNAASGGLDDSTAASVGLSHPEIPNAPWPQRSAWDWGRRLTSGRTLTAKGRRGSPSAGATLTLDDGQLLLSDSDSAWAIDLSSVALLLHSSTGFEITLEDSWSLDVTYTAWKGAEPLGRAIRERVPADRVVHVESRLGLPVSP</sequence>
<dbReference type="EMBL" id="VIKT02000002">
    <property type="protein sequence ID" value="NHF61984.1"/>
    <property type="molecule type" value="Genomic_DNA"/>
</dbReference>
<keyword evidence="2" id="KW-1185">Reference proteome</keyword>
<evidence type="ECO:0000313" key="2">
    <source>
        <dbReference type="Proteomes" id="UP000818266"/>
    </source>
</evidence>
<dbReference type="Gene3D" id="3.30.830.10">
    <property type="entry name" value="Metalloenzyme, LuxS/M16 peptidase-like"/>
    <property type="match status" value="2"/>
</dbReference>
<dbReference type="Proteomes" id="UP000818266">
    <property type="component" value="Unassembled WGS sequence"/>
</dbReference>
<protein>
    <submittedName>
        <fullName evidence="1">Insulinase family protein</fullName>
    </submittedName>
</protein>
<dbReference type="SUPFAM" id="SSF63411">
    <property type="entry name" value="LuxS/MPP-like metallohydrolase"/>
    <property type="match status" value="2"/>
</dbReference>
<dbReference type="GO" id="GO:0046872">
    <property type="term" value="F:metal ion binding"/>
    <property type="evidence" value="ECO:0007669"/>
    <property type="project" value="InterPro"/>
</dbReference>
<evidence type="ECO:0000313" key="1">
    <source>
        <dbReference type="EMBL" id="NHF61984.1"/>
    </source>
</evidence>
<dbReference type="OrthoDB" id="3798591at2"/>
<dbReference type="InterPro" id="IPR011249">
    <property type="entry name" value="Metalloenz_LuxS/M16"/>
</dbReference>
<comment type="caution">
    <text evidence="1">The sequence shown here is derived from an EMBL/GenBank/DDBJ whole genome shotgun (WGS) entry which is preliminary data.</text>
</comment>
<name>A0A9E5MJM0_9MICO</name>
<dbReference type="RefSeq" id="WP_152582889.1">
    <property type="nucleotide sequence ID" value="NZ_VIKT02000002.1"/>
</dbReference>
<reference evidence="1 2" key="1">
    <citation type="submission" date="2020-03" db="EMBL/GenBank/DDBJ databases">
        <title>Chryseoglobus sp. isolated from a deep-sea seamount.</title>
        <authorList>
            <person name="Zhang D.-C."/>
        </authorList>
    </citation>
    <scope>NUCLEOTIDE SEQUENCE [LARGE SCALE GENOMIC DNA]</scope>
    <source>
        <strain evidence="1 2">KN1116</strain>
    </source>
</reference>
<organism evidence="1 2">
    <name type="scientific">Microcella pacifica</name>
    <dbReference type="NCBI Taxonomy" id="2591847"/>
    <lineage>
        <taxon>Bacteria</taxon>
        <taxon>Bacillati</taxon>
        <taxon>Actinomycetota</taxon>
        <taxon>Actinomycetes</taxon>
        <taxon>Micrococcales</taxon>
        <taxon>Microbacteriaceae</taxon>
        <taxon>Microcella</taxon>
    </lineage>
</organism>
<gene>
    <name evidence="1" type="ORF">FK219_001800</name>
</gene>
<dbReference type="AlphaFoldDB" id="A0A9E5MJM0"/>